<dbReference type="Pfam" id="PF01420">
    <property type="entry name" value="Methylase_S"/>
    <property type="match status" value="2"/>
</dbReference>
<keyword evidence="6" id="KW-1185">Reference proteome</keyword>
<dbReference type="Proteomes" id="UP001519343">
    <property type="component" value="Unassembled WGS sequence"/>
</dbReference>
<dbReference type="InterPro" id="IPR052021">
    <property type="entry name" value="Type-I_RS_S_subunit"/>
</dbReference>
<dbReference type="GO" id="GO:0009035">
    <property type="term" value="F:type I site-specific deoxyribonuclease activity"/>
    <property type="evidence" value="ECO:0007669"/>
    <property type="project" value="UniProtKB-EC"/>
</dbReference>
<keyword evidence="3" id="KW-0238">DNA-binding</keyword>
<dbReference type="CDD" id="cd17267">
    <property type="entry name" value="RMtype1_S_EcoAO83I-TRD1-CR1_like"/>
    <property type="match status" value="1"/>
</dbReference>
<keyword evidence="2" id="KW-0680">Restriction system</keyword>
<sequence>MGFKDSWKQLKWGDIVTLEYGKALRGYKEKTSGYPVYGTNGQIGFHNEFLSKTPGVIIGRKGAYRGVHFSKKPFYVIDTAFYIKPRNLDELDLRWAYYELLTKDINSMDSGSAIPSTSRNDFYALPVFLPPLEEQKSIANILSSLDEKIETNNQINIKLEEIAQAIFKQWFIDFEFPNEDGKPYKSSGGEMVESELGMIPRGWKVGKLLEIAEILMGQSPKSEFYNTEEDGLPFHQGVSNFGYRYPTHSTFCTQALRVAKEGSILISVRAPVGRLNIADSELIIGRGLGAINSKNNCNSYLYYLLQKTFEVEDRFGSGTIFNSITKKELEHIKILIPRAELMDSFDNIVRNLDEQILIYTKEIRVLSNLRDTLLPKLLSGEIRVPAD</sequence>
<feature type="domain" description="Type I restriction modification DNA specificity" evidence="4">
    <location>
        <begin position="5"/>
        <end position="161"/>
    </location>
</feature>
<gene>
    <name evidence="5" type="ORF">J2Z37_001975</name>
</gene>
<evidence type="ECO:0000256" key="1">
    <source>
        <dbReference type="ARBA" id="ARBA00010923"/>
    </source>
</evidence>
<evidence type="ECO:0000256" key="3">
    <source>
        <dbReference type="ARBA" id="ARBA00023125"/>
    </source>
</evidence>
<proteinExistence type="inferred from homology"/>
<dbReference type="EMBL" id="JAGGKT010000004">
    <property type="protein sequence ID" value="MBP1931974.1"/>
    <property type="molecule type" value="Genomic_DNA"/>
</dbReference>
<dbReference type="CDD" id="cd17495">
    <property type="entry name" value="RMtype1_S_Cep9333ORF4827P-TRD2-CR2_like"/>
    <property type="match status" value="1"/>
</dbReference>
<dbReference type="Gene3D" id="3.90.220.20">
    <property type="entry name" value="DNA methylase specificity domains"/>
    <property type="match status" value="2"/>
</dbReference>
<dbReference type="InterPro" id="IPR044946">
    <property type="entry name" value="Restrct_endonuc_typeI_TRD_sf"/>
</dbReference>
<name>A0ABS4GNY8_9BACL</name>
<dbReference type="InterPro" id="IPR000055">
    <property type="entry name" value="Restrct_endonuc_typeI_TRD"/>
</dbReference>
<comment type="similarity">
    <text evidence="1">Belongs to the type-I restriction system S methylase family.</text>
</comment>
<dbReference type="EC" id="3.1.21.3" evidence="5"/>
<evidence type="ECO:0000259" key="4">
    <source>
        <dbReference type="Pfam" id="PF01420"/>
    </source>
</evidence>
<keyword evidence="5" id="KW-0378">Hydrolase</keyword>
<protein>
    <submittedName>
        <fullName evidence="5">Type I restriction enzyme S subunit</fullName>
        <ecNumber evidence="5">3.1.21.3</ecNumber>
    </submittedName>
</protein>
<organism evidence="5 6">
    <name type="scientific">Ammoniphilus resinae</name>
    <dbReference type="NCBI Taxonomy" id="861532"/>
    <lineage>
        <taxon>Bacteria</taxon>
        <taxon>Bacillati</taxon>
        <taxon>Bacillota</taxon>
        <taxon>Bacilli</taxon>
        <taxon>Bacillales</taxon>
        <taxon>Paenibacillaceae</taxon>
        <taxon>Aneurinibacillus group</taxon>
        <taxon>Ammoniphilus</taxon>
    </lineage>
</organism>
<comment type="caution">
    <text evidence="5">The sequence shown here is derived from an EMBL/GenBank/DDBJ whole genome shotgun (WGS) entry which is preliminary data.</text>
</comment>
<evidence type="ECO:0000313" key="5">
    <source>
        <dbReference type="EMBL" id="MBP1931974.1"/>
    </source>
</evidence>
<dbReference type="PANTHER" id="PTHR30408:SF13">
    <property type="entry name" value="TYPE I RESTRICTION ENZYME HINDI SPECIFICITY SUBUNIT"/>
    <property type="match status" value="1"/>
</dbReference>
<reference evidence="5 6" key="1">
    <citation type="submission" date="2021-03" db="EMBL/GenBank/DDBJ databases">
        <title>Genomic Encyclopedia of Type Strains, Phase IV (KMG-IV): sequencing the most valuable type-strain genomes for metagenomic binning, comparative biology and taxonomic classification.</title>
        <authorList>
            <person name="Goeker M."/>
        </authorList>
    </citation>
    <scope>NUCLEOTIDE SEQUENCE [LARGE SCALE GENOMIC DNA]</scope>
    <source>
        <strain evidence="5 6">DSM 24738</strain>
    </source>
</reference>
<evidence type="ECO:0000313" key="6">
    <source>
        <dbReference type="Proteomes" id="UP001519343"/>
    </source>
</evidence>
<accession>A0ABS4GNY8</accession>
<evidence type="ECO:0000256" key="2">
    <source>
        <dbReference type="ARBA" id="ARBA00022747"/>
    </source>
</evidence>
<dbReference type="RefSeq" id="WP_209810037.1">
    <property type="nucleotide sequence ID" value="NZ_JAGGKT010000004.1"/>
</dbReference>
<dbReference type="SUPFAM" id="SSF116734">
    <property type="entry name" value="DNA methylase specificity domain"/>
    <property type="match status" value="2"/>
</dbReference>
<dbReference type="PANTHER" id="PTHR30408">
    <property type="entry name" value="TYPE-1 RESTRICTION ENZYME ECOKI SPECIFICITY PROTEIN"/>
    <property type="match status" value="1"/>
</dbReference>
<feature type="domain" description="Type I restriction modification DNA specificity" evidence="4">
    <location>
        <begin position="200"/>
        <end position="340"/>
    </location>
</feature>